<comment type="pathway">
    <text evidence="1 7 8">Metabolic intermediate biosynthesis; chorismate biosynthesis; chorismate from D-erythrose 4-phosphate and phosphoenolpyruvate: step 7/7.</text>
</comment>
<dbReference type="NCBIfam" id="NF003793">
    <property type="entry name" value="PRK05382.1"/>
    <property type="match status" value="1"/>
</dbReference>
<dbReference type="OrthoDB" id="9771806at2"/>
<organism evidence="9 10">
    <name type="scientific">Rariglobus hedericola</name>
    <dbReference type="NCBI Taxonomy" id="2597822"/>
    <lineage>
        <taxon>Bacteria</taxon>
        <taxon>Pseudomonadati</taxon>
        <taxon>Verrucomicrobiota</taxon>
        <taxon>Opitutia</taxon>
        <taxon>Opitutales</taxon>
        <taxon>Opitutaceae</taxon>
        <taxon>Rariglobus</taxon>
    </lineage>
</organism>
<dbReference type="HAMAP" id="MF_00300">
    <property type="entry name" value="Chorismate_synth"/>
    <property type="match status" value="1"/>
</dbReference>
<keyword evidence="6 7" id="KW-0456">Lyase</keyword>
<comment type="similarity">
    <text evidence="2 7 8">Belongs to the chorismate synthase family.</text>
</comment>
<comment type="subunit">
    <text evidence="7">Homotetramer.</text>
</comment>
<comment type="catalytic activity">
    <reaction evidence="7 8">
        <text>5-O-(1-carboxyvinyl)-3-phosphoshikimate = chorismate + phosphate</text>
        <dbReference type="Rhea" id="RHEA:21020"/>
        <dbReference type="ChEBI" id="CHEBI:29748"/>
        <dbReference type="ChEBI" id="CHEBI:43474"/>
        <dbReference type="ChEBI" id="CHEBI:57701"/>
        <dbReference type="EC" id="4.2.3.5"/>
    </reaction>
</comment>
<dbReference type="FunFam" id="3.60.150.10:FF:000003">
    <property type="entry name" value="Chorismate synthase"/>
    <property type="match status" value="1"/>
</dbReference>
<dbReference type="PIRSF" id="PIRSF001456">
    <property type="entry name" value="Chorismate_synth"/>
    <property type="match status" value="1"/>
</dbReference>
<protein>
    <recommendedName>
        <fullName evidence="3 7">Chorismate synthase</fullName>
        <shortName evidence="7">CS</shortName>
        <ecNumber evidence="3 7">4.2.3.5</ecNumber>
    </recommendedName>
    <alternativeName>
        <fullName evidence="7">5-enolpyruvylshikimate-3-phosphate phospholyase</fullName>
    </alternativeName>
</protein>
<evidence type="ECO:0000313" key="9">
    <source>
        <dbReference type="EMBL" id="TSJ76878.1"/>
    </source>
</evidence>
<dbReference type="Gene3D" id="3.60.150.10">
    <property type="entry name" value="Chorismate synthase AroC"/>
    <property type="match status" value="1"/>
</dbReference>
<dbReference type="InterPro" id="IPR035904">
    <property type="entry name" value="Chorismate_synth_AroC_sf"/>
</dbReference>
<evidence type="ECO:0000313" key="10">
    <source>
        <dbReference type="Proteomes" id="UP000315648"/>
    </source>
</evidence>
<dbReference type="GO" id="GO:0005829">
    <property type="term" value="C:cytosol"/>
    <property type="evidence" value="ECO:0007669"/>
    <property type="project" value="TreeGrafter"/>
</dbReference>
<evidence type="ECO:0000256" key="5">
    <source>
        <dbReference type="ARBA" id="ARBA00023141"/>
    </source>
</evidence>
<dbReference type="GO" id="GO:0009073">
    <property type="term" value="P:aromatic amino acid family biosynthetic process"/>
    <property type="evidence" value="ECO:0007669"/>
    <property type="project" value="UniProtKB-KW"/>
</dbReference>
<comment type="caution">
    <text evidence="9">The sequence shown here is derived from an EMBL/GenBank/DDBJ whole genome shotgun (WGS) entry which is preliminary data.</text>
</comment>
<keyword evidence="10" id="KW-1185">Reference proteome</keyword>
<gene>
    <name evidence="7 9" type="primary">aroC</name>
    <name evidence="9" type="ORF">FPL22_12225</name>
</gene>
<dbReference type="GO" id="GO:0004107">
    <property type="term" value="F:chorismate synthase activity"/>
    <property type="evidence" value="ECO:0007669"/>
    <property type="project" value="UniProtKB-UniRule"/>
</dbReference>
<dbReference type="EC" id="4.2.3.5" evidence="3 7"/>
<dbReference type="GO" id="GO:0009423">
    <property type="term" value="P:chorismate biosynthetic process"/>
    <property type="evidence" value="ECO:0007669"/>
    <property type="project" value="UniProtKB-UniRule"/>
</dbReference>
<sequence length="369" mass="39615">MPNSFGHLFRITTWGESHGPGIGVVIDGCPPLLPITAEEIQAELDRRRPGQSDITTPRKEADVVEILSGVYEGKTTGTPIGLFVRNTDQRSSAYNEMKAAFRPSHADFTYQTKFGVRDPNGGGRSSARETIGRVAAGAFARKILALAHGIETRAYVTRIHDISMPAVTSATAFPSLAEVEASAVRCPDPATAAAMIARIKDVRSHGDSVGGVIECRIRNVPVGLGEPVFDRLEADLAKAMLSLPATKGFEIGSGFEGTLQKGSEHNDLFETRDGRVRTITNRSGGVQGGISNGEEIVFRVGFKPTATILQPQQTVDLEGNATELMGKGRHDPCVVPRAVVIVEAMAALVLLDHAMRQSAQNRTFEFPTE</sequence>
<keyword evidence="7" id="KW-0521">NADP</keyword>
<comment type="caution">
    <text evidence="7">Lacks conserved residue(s) required for the propagation of feature annotation.</text>
</comment>
<dbReference type="PROSITE" id="PS00787">
    <property type="entry name" value="CHORISMATE_SYNTHASE_1"/>
    <property type="match status" value="1"/>
</dbReference>
<keyword evidence="7" id="KW-0288">FMN</keyword>
<feature type="binding site" evidence="7">
    <location>
        <position position="288"/>
    </location>
    <ligand>
        <name>FMN</name>
        <dbReference type="ChEBI" id="CHEBI:58210"/>
    </ligand>
</feature>
<comment type="function">
    <text evidence="7">Catalyzes the anti-1,4-elimination of the C-3 phosphate and the C-6 proR hydrogen from 5-enolpyruvylshikimate-3-phosphate (EPSP) to yield chorismate, which is the branch point compound that serves as the starting substrate for the three terminal pathways of aromatic amino acid biosynthesis. This reaction introduces a second double bond into the aromatic ring system.</text>
</comment>
<keyword evidence="7" id="KW-0274">FAD</keyword>
<dbReference type="AlphaFoldDB" id="A0A556QJS2"/>
<dbReference type="GO" id="GO:0008652">
    <property type="term" value="P:amino acid biosynthetic process"/>
    <property type="evidence" value="ECO:0007669"/>
    <property type="project" value="UniProtKB-KW"/>
</dbReference>
<dbReference type="PANTHER" id="PTHR21085">
    <property type="entry name" value="CHORISMATE SYNTHASE"/>
    <property type="match status" value="1"/>
</dbReference>
<dbReference type="Pfam" id="PF01264">
    <property type="entry name" value="Chorismate_synt"/>
    <property type="match status" value="1"/>
</dbReference>
<evidence type="ECO:0000256" key="7">
    <source>
        <dbReference type="HAMAP-Rule" id="MF_00300"/>
    </source>
</evidence>
<reference evidence="9 10" key="1">
    <citation type="submission" date="2019-07" db="EMBL/GenBank/DDBJ databases">
        <title>Description of 53C-WASEF.</title>
        <authorList>
            <person name="Pitt A."/>
            <person name="Hahn M.W."/>
        </authorList>
    </citation>
    <scope>NUCLEOTIDE SEQUENCE [LARGE SCALE GENOMIC DNA]</scope>
    <source>
        <strain evidence="9 10">53C-WASEF</strain>
    </source>
</reference>
<evidence type="ECO:0000256" key="4">
    <source>
        <dbReference type="ARBA" id="ARBA00022605"/>
    </source>
</evidence>
<proteinExistence type="inferred from homology"/>
<dbReference type="InterPro" id="IPR000453">
    <property type="entry name" value="Chorismate_synth"/>
</dbReference>
<dbReference type="PANTHER" id="PTHR21085:SF0">
    <property type="entry name" value="CHORISMATE SYNTHASE"/>
    <property type="match status" value="1"/>
</dbReference>
<dbReference type="NCBIfam" id="TIGR00033">
    <property type="entry name" value="aroC"/>
    <property type="match status" value="1"/>
</dbReference>
<evidence type="ECO:0000256" key="2">
    <source>
        <dbReference type="ARBA" id="ARBA00008014"/>
    </source>
</evidence>
<evidence type="ECO:0000256" key="3">
    <source>
        <dbReference type="ARBA" id="ARBA00013036"/>
    </source>
</evidence>
<evidence type="ECO:0000256" key="6">
    <source>
        <dbReference type="ARBA" id="ARBA00023239"/>
    </source>
</evidence>
<dbReference type="RefSeq" id="WP_144230698.1">
    <property type="nucleotide sequence ID" value="NZ_CBCRVV010000017.1"/>
</dbReference>
<name>A0A556QJS2_9BACT</name>
<dbReference type="CDD" id="cd07304">
    <property type="entry name" value="Chorismate_synthase"/>
    <property type="match status" value="1"/>
</dbReference>
<comment type="cofactor">
    <cofactor evidence="7 8">
        <name>FMNH2</name>
        <dbReference type="ChEBI" id="CHEBI:57618"/>
    </cofactor>
    <text evidence="7 8">Reduced FMN (FMNH(2)).</text>
</comment>
<dbReference type="UniPathway" id="UPA00053">
    <property type="reaction ID" value="UER00090"/>
</dbReference>
<dbReference type="EMBL" id="VMBG01000002">
    <property type="protein sequence ID" value="TSJ76878.1"/>
    <property type="molecule type" value="Genomic_DNA"/>
</dbReference>
<accession>A0A556QJS2</accession>
<dbReference type="Proteomes" id="UP000315648">
    <property type="component" value="Unassembled WGS sequence"/>
</dbReference>
<dbReference type="SUPFAM" id="SSF103263">
    <property type="entry name" value="Chorismate synthase, AroC"/>
    <property type="match status" value="1"/>
</dbReference>
<dbReference type="InterPro" id="IPR020541">
    <property type="entry name" value="Chorismate_synthase_CS"/>
</dbReference>
<keyword evidence="5 7" id="KW-0057">Aromatic amino acid biosynthesis</keyword>
<dbReference type="PROSITE" id="PS00788">
    <property type="entry name" value="CHORISMATE_SYNTHASE_2"/>
    <property type="match status" value="1"/>
</dbReference>
<feature type="binding site" evidence="7">
    <location>
        <position position="47"/>
    </location>
    <ligand>
        <name>NADP(+)</name>
        <dbReference type="ChEBI" id="CHEBI:58349"/>
    </ligand>
</feature>
<dbReference type="GO" id="GO:0010181">
    <property type="term" value="F:FMN binding"/>
    <property type="evidence" value="ECO:0007669"/>
    <property type="project" value="TreeGrafter"/>
</dbReference>
<evidence type="ECO:0000256" key="1">
    <source>
        <dbReference type="ARBA" id="ARBA00005044"/>
    </source>
</evidence>
<evidence type="ECO:0000256" key="8">
    <source>
        <dbReference type="RuleBase" id="RU000605"/>
    </source>
</evidence>
<feature type="binding site" evidence="7">
    <location>
        <begin position="124"/>
        <end position="126"/>
    </location>
    <ligand>
        <name>FMN</name>
        <dbReference type="ChEBI" id="CHEBI:58210"/>
    </ligand>
</feature>
<dbReference type="PROSITE" id="PS00789">
    <property type="entry name" value="CHORISMATE_SYNTHASE_3"/>
    <property type="match status" value="1"/>
</dbReference>
<keyword evidence="4 7" id="KW-0028">Amino-acid biosynthesis</keyword>
<feature type="binding site" evidence="7">
    <location>
        <position position="329"/>
    </location>
    <ligand>
        <name>FMN</name>
        <dbReference type="ChEBI" id="CHEBI:58210"/>
    </ligand>
</feature>
<feature type="binding site" evidence="7">
    <location>
        <begin position="303"/>
        <end position="307"/>
    </location>
    <ligand>
        <name>FMN</name>
        <dbReference type="ChEBI" id="CHEBI:58210"/>
    </ligand>
</feature>
<keyword evidence="7" id="KW-0285">Flavoprotein</keyword>